<name>A0A7R9E0W8_9NEOP</name>
<dbReference type="EMBL" id="OB792875">
    <property type="protein sequence ID" value="CAD7425049.1"/>
    <property type="molecule type" value="Genomic_DNA"/>
</dbReference>
<keyword evidence="2" id="KW-0472">Membrane</keyword>
<feature type="transmembrane region" description="Helical" evidence="2">
    <location>
        <begin position="7"/>
        <end position="28"/>
    </location>
</feature>
<evidence type="ECO:0000313" key="3">
    <source>
        <dbReference type="EMBL" id="CAD7425049.1"/>
    </source>
</evidence>
<feature type="region of interest" description="Disordered" evidence="1">
    <location>
        <begin position="56"/>
        <end position="99"/>
    </location>
</feature>
<reference evidence="3" key="1">
    <citation type="submission" date="2020-11" db="EMBL/GenBank/DDBJ databases">
        <authorList>
            <person name="Tran Van P."/>
        </authorList>
    </citation>
    <scope>NUCLEOTIDE SEQUENCE</scope>
</reference>
<feature type="compositionally biased region" description="Polar residues" evidence="1">
    <location>
        <begin position="123"/>
        <end position="135"/>
    </location>
</feature>
<sequence length="214" mass="22659">MSPSILVVAWNKASSSSGLVIGLLVTFLIEDVRLGGMTLLLLLGCATGRVIKGYRKPKKDKTDQQANGSISPSGDSPALPPPDATSNKPERPSSLGPGKLTRRLLCYHSEHCMSHSSPPRPSALTNTQGEGQSVGTPPPTERQPHPSTLTLSELPEPPIPVSEIGPIPPPPMFSSPSPTMLLRQGQPISQGQGLHNAVPLDLSDFIYEERAAVV</sequence>
<keyword evidence="2" id="KW-0812">Transmembrane</keyword>
<protein>
    <submittedName>
        <fullName evidence="3">Uncharacterized protein</fullName>
    </submittedName>
</protein>
<organism evidence="3">
    <name type="scientific">Timema monikensis</name>
    <dbReference type="NCBI Taxonomy" id="170555"/>
    <lineage>
        <taxon>Eukaryota</taxon>
        <taxon>Metazoa</taxon>
        <taxon>Ecdysozoa</taxon>
        <taxon>Arthropoda</taxon>
        <taxon>Hexapoda</taxon>
        <taxon>Insecta</taxon>
        <taxon>Pterygota</taxon>
        <taxon>Neoptera</taxon>
        <taxon>Polyneoptera</taxon>
        <taxon>Phasmatodea</taxon>
        <taxon>Timematodea</taxon>
        <taxon>Timematoidea</taxon>
        <taxon>Timematidae</taxon>
        <taxon>Timema</taxon>
    </lineage>
</organism>
<feature type="transmembrane region" description="Helical" evidence="2">
    <location>
        <begin position="34"/>
        <end position="51"/>
    </location>
</feature>
<evidence type="ECO:0000256" key="1">
    <source>
        <dbReference type="SAM" id="MobiDB-lite"/>
    </source>
</evidence>
<evidence type="ECO:0000256" key="2">
    <source>
        <dbReference type="SAM" id="Phobius"/>
    </source>
</evidence>
<accession>A0A7R9E0W8</accession>
<dbReference type="AlphaFoldDB" id="A0A7R9E0W8"/>
<feature type="compositionally biased region" description="Polar residues" evidence="1">
    <location>
        <begin position="64"/>
        <end position="74"/>
    </location>
</feature>
<keyword evidence="2" id="KW-1133">Transmembrane helix</keyword>
<feature type="region of interest" description="Disordered" evidence="1">
    <location>
        <begin position="111"/>
        <end position="156"/>
    </location>
</feature>
<proteinExistence type="predicted"/>
<gene>
    <name evidence="3" type="ORF">TMSB3V08_LOCUS1973</name>
</gene>